<feature type="compositionally biased region" description="Basic and acidic residues" evidence="1">
    <location>
        <begin position="85"/>
        <end position="102"/>
    </location>
</feature>
<proteinExistence type="predicted"/>
<evidence type="ECO:0000313" key="3">
    <source>
        <dbReference type="Proteomes" id="UP000886595"/>
    </source>
</evidence>
<gene>
    <name evidence="2" type="ORF">Bca52824_017852</name>
</gene>
<reference evidence="2 3" key="1">
    <citation type="submission" date="2020-02" db="EMBL/GenBank/DDBJ databases">
        <authorList>
            <person name="Ma Q."/>
            <person name="Huang Y."/>
            <person name="Song X."/>
            <person name="Pei D."/>
        </authorList>
    </citation>
    <scope>NUCLEOTIDE SEQUENCE [LARGE SCALE GENOMIC DNA]</scope>
    <source>
        <strain evidence="2">Sxm20200214</strain>
        <tissue evidence="2">Leaf</tissue>
    </source>
</reference>
<dbReference type="Proteomes" id="UP000886595">
    <property type="component" value="Unassembled WGS sequence"/>
</dbReference>
<sequence length="259" mass="28643">MSLILTKPSGTAMVRGDAQSGLRTSGQACHGWIEAQRREEQFQAVGGSLAKGVNCSTVMPVKPRQLADHFSIKTQPWGRNHTHFSPKESSAKIVTEKERKKERDRSKGWPCECLVISDQEIGRVAWRSVEDGYQRKGEGYGERLEYPWRRPRPISSLPLSDLLMFYHVLDGLDDFNSGGKSKSKSRKGKEAAGVSGQVEADGANPTAVLPIQTDGTDVGTGLPLARINPTEEIGRVAWRSVEDGYQRKGEGYGERLEYP</sequence>
<evidence type="ECO:0000256" key="1">
    <source>
        <dbReference type="SAM" id="MobiDB-lite"/>
    </source>
</evidence>
<evidence type="ECO:0000313" key="2">
    <source>
        <dbReference type="EMBL" id="KAG2314730.1"/>
    </source>
</evidence>
<comment type="caution">
    <text evidence="2">The sequence shown here is derived from an EMBL/GenBank/DDBJ whole genome shotgun (WGS) entry which is preliminary data.</text>
</comment>
<organism evidence="2 3">
    <name type="scientific">Brassica carinata</name>
    <name type="common">Ethiopian mustard</name>
    <name type="synonym">Abyssinian cabbage</name>
    <dbReference type="NCBI Taxonomy" id="52824"/>
    <lineage>
        <taxon>Eukaryota</taxon>
        <taxon>Viridiplantae</taxon>
        <taxon>Streptophyta</taxon>
        <taxon>Embryophyta</taxon>
        <taxon>Tracheophyta</taxon>
        <taxon>Spermatophyta</taxon>
        <taxon>Magnoliopsida</taxon>
        <taxon>eudicotyledons</taxon>
        <taxon>Gunneridae</taxon>
        <taxon>Pentapetalae</taxon>
        <taxon>rosids</taxon>
        <taxon>malvids</taxon>
        <taxon>Brassicales</taxon>
        <taxon>Brassicaceae</taxon>
        <taxon>Brassiceae</taxon>
        <taxon>Brassica</taxon>
    </lineage>
</organism>
<accession>A0A8X7VPU5</accession>
<keyword evidence="3" id="KW-1185">Reference proteome</keyword>
<dbReference type="EMBL" id="JAAMPC010000004">
    <property type="protein sequence ID" value="KAG2314730.1"/>
    <property type="molecule type" value="Genomic_DNA"/>
</dbReference>
<dbReference type="AlphaFoldDB" id="A0A8X7VPU5"/>
<feature type="region of interest" description="Disordered" evidence="1">
    <location>
        <begin position="77"/>
        <end position="102"/>
    </location>
</feature>
<feature type="region of interest" description="Disordered" evidence="1">
    <location>
        <begin position="177"/>
        <end position="223"/>
    </location>
</feature>
<name>A0A8X7VPU5_BRACI</name>
<protein>
    <submittedName>
        <fullName evidence="2">Uncharacterized protein</fullName>
    </submittedName>
</protein>